<name>A0A1D2AIV5_ORNBR</name>
<organism evidence="2">
    <name type="scientific">Ornithodoros brasiliensis</name>
    <name type="common">Mouro tick</name>
    <dbReference type="NCBI Taxonomy" id="888526"/>
    <lineage>
        <taxon>Eukaryota</taxon>
        <taxon>Metazoa</taxon>
        <taxon>Ecdysozoa</taxon>
        <taxon>Arthropoda</taxon>
        <taxon>Chelicerata</taxon>
        <taxon>Arachnida</taxon>
        <taxon>Acari</taxon>
        <taxon>Parasitiformes</taxon>
        <taxon>Ixodida</taxon>
        <taxon>Ixodoidea</taxon>
        <taxon>Argasidae</taxon>
        <taxon>Ornithodorinae</taxon>
        <taxon>Ornithodoros</taxon>
    </lineage>
</organism>
<feature type="non-terminal residue" evidence="2">
    <location>
        <position position="167"/>
    </location>
</feature>
<proteinExistence type="predicted"/>
<dbReference type="EMBL" id="GETE01000403">
    <property type="protein sequence ID" value="JAT79127.1"/>
    <property type="molecule type" value="Transcribed_RNA"/>
</dbReference>
<feature type="region of interest" description="Disordered" evidence="1">
    <location>
        <begin position="1"/>
        <end position="167"/>
    </location>
</feature>
<feature type="compositionally biased region" description="Basic and acidic residues" evidence="1">
    <location>
        <begin position="82"/>
        <end position="95"/>
    </location>
</feature>
<evidence type="ECO:0000313" key="2">
    <source>
        <dbReference type="EMBL" id="JAT79127.1"/>
    </source>
</evidence>
<feature type="compositionally biased region" description="Basic and acidic residues" evidence="1">
    <location>
        <begin position="105"/>
        <end position="117"/>
    </location>
</feature>
<feature type="non-terminal residue" evidence="2">
    <location>
        <position position="1"/>
    </location>
</feature>
<protein>
    <submittedName>
        <fullName evidence="2">Uncharacterized protein</fullName>
    </submittedName>
</protein>
<dbReference type="AlphaFoldDB" id="A0A1D2AIV5"/>
<accession>A0A1D2AIV5</accession>
<feature type="compositionally biased region" description="Basic and acidic residues" evidence="1">
    <location>
        <begin position="57"/>
        <end position="72"/>
    </location>
</feature>
<feature type="compositionally biased region" description="Basic residues" evidence="1">
    <location>
        <begin position="132"/>
        <end position="156"/>
    </location>
</feature>
<reference evidence="2" key="1">
    <citation type="submission" date="2016-07" db="EMBL/GenBank/DDBJ databases">
        <title>Salivary Glands transcriptome analysis on engorged females of Ornithodoros brasiliensis (Acari:Argasidae).</title>
        <authorList>
            <person name="Simons S.M."/>
            <person name="Carvalho E."/>
            <person name="Junqueira-de-Azevedo I."/>
            <person name="Ho P.L."/>
            <person name="Giovanni D."/>
            <person name="Mendonca R."/>
            <person name="Onofrio V."/>
            <person name="Landulfo G."/>
            <person name="Ramirez D."/>
            <person name="Barros-Battesti D."/>
        </authorList>
    </citation>
    <scope>NUCLEOTIDE SEQUENCE</scope>
    <source>
        <strain evidence="2">Female</strain>
        <tissue evidence="2">Salivary gland</tissue>
    </source>
</reference>
<feature type="compositionally biased region" description="Basic and acidic residues" evidence="1">
    <location>
        <begin position="158"/>
        <end position="167"/>
    </location>
</feature>
<sequence>EEEEEMRGSSLRTNLSTPLPLVKTAFLLDSGGATQESSYAPEDPTDDSQTEPVVADSDSKAEESVPDSREEPSQAEAEETEDVKVKEEASEKSDSKAQMNGQDVRSVKREPPEESGRPTKRKRSRSPDGERTRRRSRSRSPHHKHHSRRSPKRSRSPPKIEEFPEDT</sequence>
<evidence type="ECO:0000256" key="1">
    <source>
        <dbReference type="SAM" id="MobiDB-lite"/>
    </source>
</evidence>